<keyword evidence="8" id="KW-1185">Reference proteome</keyword>
<dbReference type="Pfam" id="PF03153">
    <property type="entry name" value="TFIIA"/>
    <property type="match status" value="1"/>
</dbReference>
<name>A0AAE1DFT2_9GAST</name>
<evidence type="ECO:0000256" key="2">
    <source>
        <dbReference type="ARBA" id="ARBA00010059"/>
    </source>
</evidence>
<evidence type="ECO:0000256" key="6">
    <source>
        <dbReference type="SAM" id="MobiDB-lite"/>
    </source>
</evidence>
<evidence type="ECO:0000313" key="8">
    <source>
        <dbReference type="Proteomes" id="UP001283361"/>
    </source>
</evidence>
<comment type="similarity">
    <text evidence="2">Belongs to the TFIIA subunit 1 family.</text>
</comment>
<feature type="region of interest" description="Disordered" evidence="6">
    <location>
        <begin position="218"/>
        <end position="288"/>
    </location>
</feature>
<keyword evidence="4" id="KW-0804">Transcription</keyword>
<evidence type="ECO:0000256" key="5">
    <source>
        <dbReference type="ARBA" id="ARBA00023242"/>
    </source>
</evidence>
<dbReference type="GO" id="GO:0005672">
    <property type="term" value="C:transcription factor TFIIA complex"/>
    <property type="evidence" value="ECO:0007669"/>
    <property type="project" value="InterPro"/>
</dbReference>
<keyword evidence="3" id="KW-0805">Transcription regulation</keyword>
<gene>
    <name evidence="7" type="ORF">RRG08_032055</name>
</gene>
<comment type="caution">
    <text evidence="7">The sequence shown here is derived from an EMBL/GenBank/DDBJ whole genome shotgun (WGS) entry which is preliminary data.</text>
</comment>
<dbReference type="PANTHER" id="PTHR12694">
    <property type="entry name" value="TRANSCRIPTION INITIATION FACTOR IIA SUBUNIT 1"/>
    <property type="match status" value="1"/>
</dbReference>
<protein>
    <recommendedName>
        <fullName evidence="9">Transcription initiation factor IIA subunit 1</fullName>
    </recommendedName>
</protein>
<evidence type="ECO:0000256" key="1">
    <source>
        <dbReference type="ARBA" id="ARBA00004123"/>
    </source>
</evidence>
<dbReference type="Gene3D" id="1.10.287.100">
    <property type="match status" value="1"/>
</dbReference>
<feature type="compositionally biased region" description="Acidic residues" evidence="6">
    <location>
        <begin position="235"/>
        <end position="288"/>
    </location>
</feature>
<dbReference type="FunFam" id="1.10.287.100:FF:000001">
    <property type="entry name" value="Transcription initiation factor IIA subunit"/>
    <property type="match status" value="1"/>
</dbReference>
<dbReference type="Proteomes" id="UP001283361">
    <property type="component" value="Unassembled WGS sequence"/>
</dbReference>
<accession>A0AAE1DFT2</accession>
<organism evidence="7 8">
    <name type="scientific">Elysia crispata</name>
    <name type="common">lettuce slug</name>
    <dbReference type="NCBI Taxonomy" id="231223"/>
    <lineage>
        <taxon>Eukaryota</taxon>
        <taxon>Metazoa</taxon>
        <taxon>Spiralia</taxon>
        <taxon>Lophotrochozoa</taxon>
        <taxon>Mollusca</taxon>
        <taxon>Gastropoda</taxon>
        <taxon>Heterobranchia</taxon>
        <taxon>Euthyneura</taxon>
        <taxon>Panpulmonata</taxon>
        <taxon>Sacoglossa</taxon>
        <taxon>Placobranchoidea</taxon>
        <taxon>Plakobranchidae</taxon>
        <taxon>Elysia</taxon>
    </lineage>
</organism>
<reference evidence="7" key="1">
    <citation type="journal article" date="2023" name="G3 (Bethesda)">
        <title>A reference genome for the long-term kleptoplast-retaining sea slug Elysia crispata morphotype clarki.</title>
        <authorList>
            <person name="Eastman K.E."/>
            <person name="Pendleton A.L."/>
            <person name="Shaikh M.A."/>
            <person name="Suttiyut T."/>
            <person name="Ogas R."/>
            <person name="Tomko P."/>
            <person name="Gavelis G."/>
            <person name="Widhalm J.R."/>
            <person name="Wisecaver J.H."/>
        </authorList>
    </citation>
    <scope>NUCLEOTIDE SEQUENCE</scope>
    <source>
        <strain evidence="7">ECLA1</strain>
    </source>
</reference>
<dbReference type="Gene3D" id="2.30.18.10">
    <property type="entry name" value="Transcription factor IIA (TFIIA), beta-barrel domain"/>
    <property type="match status" value="1"/>
</dbReference>
<dbReference type="InterPro" id="IPR009088">
    <property type="entry name" value="TFIIA_b-brl"/>
</dbReference>
<evidence type="ECO:0008006" key="9">
    <source>
        <dbReference type="Google" id="ProtNLM"/>
    </source>
</evidence>
<dbReference type="SUPFAM" id="SSF47396">
    <property type="entry name" value="Transcription factor IIA (TFIIA), alpha-helical domain"/>
    <property type="match status" value="1"/>
</dbReference>
<dbReference type="InterPro" id="IPR004855">
    <property type="entry name" value="TFIIA_asu/bsu"/>
</dbReference>
<dbReference type="SUPFAM" id="SSF50784">
    <property type="entry name" value="Transcription factor IIA (TFIIA), beta-barrel domain"/>
    <property type="match status" value="1"/>
</dbReference>
<dbReference type="FunFam" id="2.30.18.10:FF:000002">
    <property type="entry name" value="Transcription initiation factor IIA subunit 1"/>
    <property type="match status" value="1"/>
</dbReference>
<dbReference type="CDD" id="cd07976">
    <property type="entry name" value="TFIIA_alpha_beta_like"/>
    <property type="match status" value="2"/>
</dbReference>
<sequence length="335" mass="37171">MTTSSQVSKLYHTVVEDVINNVKEAFLDEGVDEQVLQELKQLWESKLAASKALEPPPIDTEVHLAPSAVAMRMPQPLHSKNTSALEGAAAQAGQTQQVPGAVAQVGQPTQTAIRYQPSEAAQSAAMALPAGIFRQHLPIVGAGGQIQNITVQQTGTGQYITLPQFQAQQQTQPIAIQPQQPQAAQHVRIPIQPQQQQFLQHQHQQQQQAQLFHAGQLLQHQAAGKGQQGLSQLDGNEDTSSSEDDEDFDVDDKDDEEKEEENEEEQREEEDPLNSADDVSEEDPTDLFDTENVVVCQYDKINRNKNKWKFHLKDGIMNLNGRDFVFQKATGDSEW</sequence>
<dbReference type="EMBL" id="JAWDGP010003976">
    <property type="protein sequence ID" value="KAK3769064.1"/>
    <property type="molecule type" value="Genomic_DNA"/>
</dbReference>
<feature type="compositionally biased region" description="Low complexity" evidence="6">
    <location>
        <begin position="218"/>
        <end position="229"/>
    </location>
</feature>
<dbReference type="SMART" id="SM01371">
    <property type="entry name" value="TFIIA"/>
    <property type="match status" value="1"/>
</dbReference>
<evidence type="ECO:0000256" key="3">
    <source>
        <dbReference type="ARBA" id="ARBA00023015"/>
    </source>
</evidence>
<comment type="subcellular location">
    <subcellularLocation>
        <location evidence="1">Nucleus</location>
    </subcellularLocation>
</comment>
<evidence type="ECO:0000313" key="7">
    <source>
        <dbReference type="EMBL" id="KAK3769064.1"/>
    </source>
</evidence>
<keyword evidence="5" id="KW-0539">Nucleus</keyword>
<dbReference type="AlphaFoldDB" id="A0AAE1DFT2"/>
<proteinExistence type="inferred from homology"/>
<dbReference type="PANTHER" id="PTHR12694:SF8">
    <property type="entry name" value="TRANSCRIPTION INITIATION FACTOR IIA SUBUNIT 1"/>
    <property type="match status" value="1"/>
</dbReference>
<dbReference type="GO" id="GO:0006367">
    <property type="term" value="P:transcription initiation at RNA polymerase II promoter"/>
    <property type="evidence" value="ECO:0007669"/>
    <property type="project" value="InterPro"/>
</dbReference>
<evidence type="ECO:0000256" key="4">
    <source>
        <dbReference type="ARBA" id="ARBA00023163"/>
    </source>
</evidence>